<dbReference type="EMBL" id="QDKL01000001">
    <property type="protein sequence ID" value="RZF22453.1"/>
    <property type="molecule type" value="Genomic_DNA"/>
</dbReference>
<reference evidence="3" key="1">
    <citation type="journal article" date="2019" name="Int. J. Syst. Evol. Microbiol.">
        <title>Halobacteriovorax valvorus sp. nov., a novel prokaryotic predator isolated from coastal seawater of China.</title>
        <authorList>
            <person name="Chen M.-X."/>
        </authorList>
    </citation>
    <scope>NUCLEOTIDE SEQUENCE [LARGE SCALE GENOMIC DNA]</scope>
    <source>
        <strain evidence="3">BL9</strain>
    </source>
</reference>
<protein>
    <submittedName>
        <fullName evidence="2">TerB family tellurite resistance protein</fullName>
    </submittedName>
</protein>
<dbReference type="InterPro" id="IPR029024">
    <property type="entry name" value="TerB-like"/>
</dbReference>
<dbReference type="Gene3D" id="1.10.3680.10">
    <property type="entry name" value="TerB-like"/>
    <property type="match status" value="1"/>
</dbReference>
<evidence type="ECO:0000313" key="3">
    <source>
        <dbReference type="Proteomes" id="UP000443582"/>
    </source>
</evidence>
<dbReference type="Proteomes" id="UP000443582">
    <property type="component" value="Unassembled WGS sequence"/>
</dbReference>
<dbReference type="SUPFAM" id="SSF158682">
    <property type="entry name" value="TerB-like"/>
    <property type="match status" value="1"/>
</dbReference>
<feature type="domain" description="Co-chaperone DjlA N-terminal" evidence="1">
    <location>
        <begin position="42"/>
        <end position="155"/>
    </location>
</feature>
<dbReference type="Pfam" id="PF05099">
    <property type="entry name" value="TerB"/>
    <property type="match status" value="1"/>
</dbReference>
<comment type="caution">
    <text evidence="2">The sequence shown here is derived from an EMBL/GenBank/DDBJ whole genome shotgun (WGS) entry which is preliminary data.</text>
</comment>
<dbReference type="RefSeq" id="WP_114705399.1">
    <property type="nucleotide sequence ID" value="NZ_QDKL01000001.1"/>
</dbReference>
<gene>
    <name evidence="2" type="ORF">DAY19_01400</name>
</gene>
<evidence type="ECO:0000313" key="2">
    <source>
        <dbReference type="EMBL" id="RZF22453.1"/>
    </source>
</evidence>
<organism evidence="2 3">
    <name type="scientific">Halobacteriovorax vibrionivorans</name>
    <dbReference type="NCBI Taxonomy" id="2152716"/>
    <lineage>
        <taxon>Bacteria</taxon>
        <taxon>Pseudomonadati</taxon>
        <taxon>Bdellovibrionota</taxon>
        <taxon>Bacteriovoracia</taxon>
        <taxon>Bacteriovoracales</taxon>
        <taxon>Halobacteriovoraceae</taxon>
        <taxon>Halobacteriovorax</taxon>
    </lineage>
</organism>
<dbReference type="InterPro" id="IPR007791">
    <property type="entry name" value="DjlA_N"/>
</dbReference>
<sequence length="168" mass="19428">MNFFDFFKQNKKTDSINDIHDFLNSTFPHMDEERLVILSCFAGLLARIAYTDFNVCQREKSEMEKILRDVTNLTEDEAKHVTEYSIKMMKQLSGLDTRSYCTPLVDILSQNERYKVLKALFAIAAADGEVDRVESNEISYIANSLVLEKKYFLSAQADVKEYLKTLQV</sequence>
<evidence type="ECO:0000259" key="1">
    <source>
        <dbReference type="Pfam" id="PF05099"/>
    </source>
</evidence>
<keyword evidence="3" id="KW-1185">Reference proteome</keyword>
<accession>A0ABY0IHM8</accession>
<name>A0ABY0IHM8_9BACT</name>
<proteinExistence type="predicted"/>